<evidence type="ECO:0000313" key="1">
    <source>
        <dbReference type="EMBL" id="SIR83612.1"/>
    </source>
</evidence>
<dbReference type="EMBL" id="FTNL01000028">
    <property type="protein sequence ID" value="SIR83612.1"/>
    <property type="molecule type" value="Genomic_DNA"/>
</dbReference>
<keyword evidence="3" id="KW-1185">Reference proteome</keyword>
<proteinExistence type="predicted"/>
<reference evidence="2 4" key="2">
    <citation type="submission" date="2018-06" db="EMBL/GenBank/DDBJ databases">
        <authorList>
            <consortium name="Pathogen Informatics"/>
            <person name="Doyle S."/>
        </authorList>
    </citation>
    <scope>NUCLEOTIDE SEQUENCE [LARGE SCALE GENOMIC DNA]</scope>
    <source>
        <strain evidence="2 4">NCTC11401</strain>
    </source>
</reference>
<accession>A0A377GEU1</accession>
<dbReference type="Proteomes" id="UP000186808">
    <property type="component" value="Unassembled WGS sequence"/>
</dbReference>
<reference evidence="1 3" key="1">
    <citation type="submission" date="2017-01" db="EMBL/GenBank/DDBJ databases">
        <authorList>
            <person name="Varghese N."/>
            <person name="Submissions S."/>
        </authorList>
    </citation>
    <scope>NUCLEOTIDE SEQUENCE [LARGE SCALE GENOMIC DNA]</scope>
    <source>
        <strain evidence="1 3">ATCC 33342</strain>
    </source>
</reference>
<evidence type="ECO:0000313" key="3">
    <source>
        <dbReference type="Proteomes" id="UP000186808"/>
    </source>
</evidence>
<dbReference type="EMBL" id="UGGV01000001">
    <property type="protein sequence ID" value="STO23331.1"/>
    <property type="molecule type" value="Genomic_DNA"/>
</dbReference>
<dbReference type="AlphaFoldDB" id="A0A377GEU1"/>
<name>A0A377GEU1_9GAMM</name>
<evidence type="ECO:0000313" key="4">
    <source>
        <dbReference type="Proteomes" id="UP000254374"/>
    </source>
</evidence>
<protein>
    <submittedName>
        <fullName evidence="2">Uncharacterized protein</fullName>
    </submittedName>
</protein>
<dbReference type="Proteomes" id="UP000254374">
    <property type="component" value="Unassembled WGS sequence"/>
</dbReference>
<sequence>MVPVLDYPGCNEVRALGLTSCGQAAGRRAKIYCFGFTQLKFLKYKYEYNTNLTRATG</sequence>
<evidence type="ECO:0000313" key="2">
    <source>
        <dbReference type="EMBL" id="STO23331.1"/>
    </source>
</evidence>
<organism evidence="2 4">
    <name type="scientific">Fluoribacter gormanii</name>
    <dbReference type="NCBI Taxonomy" id="464"/>
    <lineage>
        <taxon>Bacteria</taxon>
        <taxon>Pseudomonadati</taxon>
        <taxon>Pseudomonadota</taxon>
        <taxon>Gammaproteobacteria</taxon>
        <taxon>Legionellales</taxon>
        <taxon>Legionellaceae</taxon>
        <taxon>Fluoribacter</taxon>
    </lineage>
</organism>
<gene>
    <name evidence="2" type="ORF">NCTC11401_00122</name>
    <name evidence="1" type="ORF">SAMN05421777_12825</name>
</gene>